<accession>X1CW54</accession>
<name>X1CW54_9ZZZZ</name>
<feature type="non-terminal residue" evidence="1">
    <location>
        <position position="1"/>
    </location>
</feature>
<dbReference type="EMBL" id="BART01024077">
    <property type="protein sequence ID" value="GAH00320.1"/>
    <property type="molecule type" value="Genomic_DNA"/>
</dbReference>
<reference evidence="1" key="1">
    <citation type="journal article" date="2014" name="Front. Microbiol.">
        <title>High frequency of phylogenetically diverse reductive dehalogenase-homologous genes in deep subseafloor sedimentary metagenomes.</title>
        <authorList>
            <person name="Kawai M."/>
            <person name="Futagami T."/>
            <person name="Toyoda A."/>
            <person name="Takaki Y."/>
            <person name="Nishi S."/>
            <person name="Hori S."/>
            <person name="Arai W."/>
            <person name="Tsubouchi T."/>
            <person name="Morono Y."/>
            <person name="Uchiyama I."/>
            <person name="Ito T."/>
            <person name="Fujiyama A."/>
            <person name="Inagaki F."/>
            <person name="Takami H."/>
        </authorList>
    </citation>
    <scope>NUCLEOTIDE SEQUENCE</scope>
    <source>
        <strain evidence="1">Expedition CK06-06</strain>
    </source>
</reference>
<sequence>PDTVTITPLKYRMYPGELSDSSMTYFPEWDWGTHYSVSADMSNDDGQGDSTTTLGIRSVHVVIEEIQW</sequence>
<organism evidence="1">
    <name type="scientific">marine sediment metagenome</name>
    <dbReference type="NCBI Taxonomy" id="412755"/>
    <lineage>
        <taxon>unclassified sequences</taxon>
        <taxon>metagenomes</taxon>
        <taxon>ecological metagenomes</taxon>
    </lineage>
</organism>
<dbReference type="AlphaFoldDB" id="X1CW54"/>
<proteinExistence type="predicted"/>
<gene>
    <name evidence="1" type="ORF">S01H4_43618</name>
</gene>
<comment type="caution">
    <text evidence="1">The sequence shown here is derived from an EMBL/GenBank/DDBJ whole genome shotgun (WGS) entry which is preliminary data.</text>
</comment>
<evidence type="ECO:0000313" key="1">
    <source>
        <dbReference type="EMBL" id="GAH00320.1"/>
    </source>
</evidence>
<protein>
    <submittedName>
        <fullName evidence="1">Uncharacterized protein</fullName>
    </submittedName>
</protein>